<gene>
    <name evidence="1" type="ORF">PXEA_LOCUS23525</name>
</gene>
<sequence length="150" mass="17015">MLASSSRAFINNYLLITSRNLFTSSILQRHQQHRIKKVTSSDGKMVAARQEAILEQRSLTHRKKWLEAREAEEALSSKLPPALGYLDGVLVYLANRYATEKLTLDKAIEFLRESADQAMFDCLDNPLYALVSEKFPNATLNICESHILVC</sequence>
<protein>
    <submittedName>
        <fullName evidence="1">Uncharacterized protein</fullName>
    </submittedName>
</protein>
<dbReference type="Proteomes" id="UP000784294">
    <property type="component" value="Unassembled WGS sequence"/>
</dbReference>
<evidence type="ECO:0000313" key="2">
    <source>
        <dbReference type="Proteomes" id="UP000784294"/>
    </source>
</evidence>
<dbReference type="EMBL" id="CAAALY010109272">
    <property type="protein sequence ID" value="VEL30085.1"/>
    <property type="molecule type" value="Genomic_DNA"/>
</dbReference>
<dbReference type="AlphaFoldDB" id="A0A448X7I0"/>
<name>A0A448X7I0_9PLAT</name>
<proteinExistence type="predicted"/>
<keyword evidence="2" id="KW-1185">Reference proteome</keyword>
<reference evidence="1" key="1">
    <citation type="submission" date="2018-11" db="EMBL/GenBank/DDBJ databases">
        <authorList>
            <consortium name="Pathogen Informatics"/>
        </authorList>
    </citation>
    <scope>NUCLEOTIDE SEQUENCE</scope>
</reference>
<evidence type="ECO:0000313" key="1">
    <source>
        <dbReference type="EMBL" id="VEL30085.1"/>
    </source>
</evidence>
<comment type="caution">
    <text evidence="1">The sequence shown here is derived from an EMBL/GenBank/DDBJ whole genome shotgun (WGS) entry which is preliminary data.</text>
</comment>
<organism evidence="1 2">
    <name type="scientific">Protopolystoma xenopodis</name>
    <dbReference type="NCBI Taxonomy" id="117903"/>
    <lineage>
        <taxon>Eukaryota</taxon>
        <taxon>Metazoa</taxon>
        <taxon>Spiralia</taxon>
        <taxon>Lophotrochozoa</taxon>
        <taxon>Platyhelminthes</taxon>
        <taxon>Monogenea</taxon>
        <taxon>Polyopisthocotylea</taxon>
        <taxon>Polystomatidea</taxon>
        <taxon>Polystomatidae</taxon>
        <taxon>Protopolystoma</taxon>
    </lineage>
</organism>
<accession>A0A448X7I0</accession>